<evidence type="ECO:0000313" key="4">
    <source>
        <dbReference type="Proteomes" id="UP001229421"/>
    </source>
</evidence>
<evidence type="ECO:0000256" key="1">
    <source>
        <dbReference type="SAM" id="MobiDB-lite"/>
    </source>
</evidence>
<dbReference type="InterPro" id="IPR002109">
    <property type="entry name" value="Glutaredoxin"/>
</dbReference>
<feature type="region of interest" description="Disordered" evidence="1">
    <location>
        <begin position="88"/>
        <end position="112"/>
    </location>
</feature>
<name>A0AAD8K0D6_TARER</name>
<reference evidence="3" key="1">
    <citation type="journal article" date="2023" name="bioRxiv">
        <title>Improved chromosome-level genome assembly for marigold (Tagetes erecta).</title>
        <authorList>
            <person name="Jiang F."/>
            <person name="Yuan L."/>
            <person name="Wang S."/>
            <person name="Wang H."/>
            <person name="Xu D."/>
            <person name="Wang A."/>
            <person name="Fan W."/>
        </authorList>
    </citation>
    <scope>NUCLEOTIDE SEQUENCE</scope>
    <source>
        <strain evidence="3">WSJ</strain>
        <tissue evidence="3">Leaf</tissue>
    </source>
</reference>
<dbReference type="Pfam" id="PF00462">
    <property type="entry name" value="Glutaredoxin"/>
    <property type="match status" value="1"/>
</dbReference>
<dbReference type="Gene3D" id="3.40.30.10">
    <property type="entry name" value="Glutaredoxin"/>
    <property type="match status" value="1"/>
</dbReference>
<keyword evidence="4" id="KW-1185">Reference proteome</keyword>
<dbReference type="PANTHER" id="PTHR45669">
    <property type="entry name" value="GLUTAREDOXIN DOMAIN-CONTAINING CYSTEINE-RICH PROTEIN CG12206-RELATED"/>
    <property type="match status" value="1"/>
</dbReference>
<gene>
    <name evidence="3" type="ORF">QVD17_34236</name>
</gene>
<evidence type="ECO:0000313" key="3">
    <source>
        <dbReference type="EMBL" id="KAK1412746.1"/>
    </source>
</evidence>
<dbReference type="Proteomes" id="UP001229421">
    <property type="component" value="Unassembled WGS sequence"/>
</dbReference>
<dbReference type="CDD" id="cd03031">
    <property type="entry name" value="GRX_GRX_like"/>
    <property type="match status" value="1"/>
</dbReference>
<evidence type="ECO:0000259" key="2">
    <source>
        <dbReference type="Pfam" id="PF00462"/>
    </source>
</evidence>
<proteinExistence type="predicted"/>
<sequence length="271" mass="30689">MWKSRREIDNIDRSICRSPSNLNFARSSLKDVENLFNDDNRFIKTLDQPSPFSSTATVTAAVRRLSIFHRVHLANKFTRAFTTKESPNLTKSLKSSPNYTHSTNSPKPNRVISLPGSENRIVIYTTSLRVVRSTFEACRTVKSILRTFRVSIDERDLSMDAKYLTELQSIMSENNNEIERNKLKLNLPRVFIGGEYVGGAEEVKQLHESGELKKVVERLPAVISGVCEVCGDFRFVVCDECRGSHKCYSEKGGFRSCTLCNENGLIRCSCC</sequence>
<feature type="compositionally biased region" description="Polar residues" evidence="1">
    <location>
        <begin position="88"/>
        <end position="107"/>
    </location>
</feature>
<protein>
    <recommendedName>
        <fullName evidence="2">Glutaredoxin domain-containing protein</fullName>
    </recommendedName>
</protein>
<dbReference type="AlphaFoldDB" id="A0AAD8K0D6"/>
<feature type="domain" description="Glutaredoxin" evidence="2">
    <location>
        <begin position="121"/>
        <end position="197"/>
    </location>
</feature>
<dbReference type="PANTHER" id="PTHR45669:SF26">
    <property type="entry name" value="GLUTAREDOXIN DOMAIN-CONTAINING PROTEIN"/>
    <property type="match status" value="1"/>
</dbReference>
<dbReference type="EMBL" id="JAUHHV010000009">
    <property type="protein sequence ID" value="KAK1412746.1"/>
    <property type="molecule type" value="Genomic_DNA"/>
</dbReference>
<organism evidence="3 4">
    <name type="scientific">Tagetes erecta</name>
    <name type="common">African marigold</name>
    <dbReference type="NCBI Taxonomy" id="13708"/>
    <lineage>
        <taxon>Eukaryota</taxon>
        <taxon>Viridiplantae</taxon>
        <taxon>Streptophyta</taxon>
        <taxon>Embryophyta</taxon>
        <taxon>Tracheophyta</taxon>
        <taxon>Spermatophyta</taxon>
        <taxon>Magnoliopsida</taxon>
        <taxon>eudicotyledons</taxon>
        <taxon>Gunneridae</taxon>
        <taxon>Pentapetalae</taxon>
        <taxon>asterids</taxon>
        <taxon>campanulids</taxon>
        <taxon>Asterales</taxon>
        <taxon>Asteraceae</taxon>
        <taxon>Asteroideae</taxon>
        <taxon>Heliantheae alliance</taxon>
        <taxon>Tageteae</taxon>
        <taxon>Tagetes</taxon>
    </lineage>
</organism>
<dbReference type="SUPFAM" id="SSF52833">
    <property type="entry name" value="Thioredoxin-like"/>
    <property type="match status" value="1"/>
</dbReference>
<dbReference type="Pfam" id="PF23733">
    <property type="entry name" value="GRXCR1-2_C"/>
    <property type="match status" value="1"/>
</dbReference>
<comment type="caution">
    <text evidence="3">The sequence shown here is derived from an EMBL/GenBank/DDBJ whole genome shotgun (WGS) entry which is preliminary data.</text>
</comment>
<accession>A0AAD8K0D6</accession>
<dbReference type="PROSITE" id="PS51354">
    <property type="entry name" value="GLUTAREDOXIN_2"/>
    <property type="match status" value="1"/>
</dbReference>
<dbReference type="InterPro" id="IPR036249">
    <property type="entry name" value="Thioredoxin-like_sf"/>
</dbReference>